<gene>
    <name evidence="6" type="ORF">CCE28_07725</name>
</gene>
<protein>
    <recommendedName>
        <fullName evidence="5">Prephenate/arogenate dehydrogenase domain-containing protein</fullName>
    </recommendedName>
</protein>
<dbReference type="GO" id="GO:0006571">
    <property type="term" value="P:tyrosine biosynthetic process"/>
    <property type="evidence" value="ECO:0007669"/>
    <property type="project" value="InterPro"/>
</dbReference>
<dbReference type="InterPro" id="IPR003099">
    <property type="entry name" value="Prephen_DH"/>
</dbReference>
<dbReference type="InterPro" id="IPR050812">
    <property type="entry name" value="Preph/Arog_dehydrog"/>
</dbReference>
<evidence type="ECO:0000256" key="4">
    <source>
        <dbReference type="SAM" id="Coils"/>
    </source>
</evidence>
<reference evidence="6 7" key="1">
    <citation type="submission" date="2017-06" db="EMBL/GenBank/DDBJ databases">
        <title>Draft genome sequence of anaerobic fermentative bacterium Anaeromicrobium sediminis DY2726D isolated from West Pacific Ocean sediments.</title>
        <authorList>
            <person name="Zeng X."/>
        </authorList>
    </citation>
    <scope>NUCLEOTIDE SEQUENCE [LARGE SCALE GENOMIC DNA]</scope>
    <source>
        <strain evidence="6 7">DY2726D</strain>
    </source>
</reference>
<feature type="coiled-coil region" evidence="4">
    <location>
        <begin position="243"/>
        <end position="270"/>
    </location>
</feature>
<keyword evidence="4" id="KW-0175">Coiled coil</keyword>
<evidence type="ECO:0000313" key="7">
    <source>
        <dbReference type="Proteomes" id="UP000216024"/>
    </source>
</evidence>
<dbReference type="PANTHER" id="PTHR21363">
    <property type="entry name" value="PREPHENATE DEHYDROGENASE"/>
    <property type="match status" value="1"/>
</dbReference>
<organism evidence="6 7">
    <name type="scientific">Anaeromicrobium sediminis</name>
    <dbReference type="NCBI Taxonomy" id="1478221"/>
    <lineage>
        <taxon>Bacteria</taxon>
        <taxon>Bacillati</taxon>
        <taxon>Bacillota</taxon>
        <taxon>Clostridia</taxon>
        <taxon>Peptostreptococcales</taxon>
        <taxon>Thermotaleaceae</taxon>
        <taxon>Anaeromicrobium</taxon>
    </lineage>
</organism>
<comment type="caution">
    <text evidence="6">The sequence shown here is derived from an EMBL/GenBank/DDBJ whole genome shotgun (WGS) entry which is preliminary data.</text>
</comment>
<dbReference type="PROSITE" id="PS51176">
    <property type="entry name" value="PDH_ADH"/>
    <property type="match status" value="1"/>
</dbReference>
<comment type="pathway">
    <text evidence="3">Amino-acid biosynthesis.</text>
</comment>
<sequence>MWQIYLTLRYNGGRTLLSDFNITIVGLGLIGGSYAKALRRNNPRNLWAIDKDQYTIKKAIDLNVIDECESMEKVLNKTDILIMCLYPEDNIKFIRENLTHLNKNLVITDVCGVKGDMVQRINNIIEDSMEFIGGHPMAGREFNGFDYSDENLFMNCNYIITTIPENTEKNIYKVKQIAELIGSNNIIMTTPRRHDELVAYTSHLSHVIANAFVNNTNEEANDFIGGSFKDVTRVAYLNPYLWSKILINNKENVLNEIDKFEENIKIIKEALKQDDMDILCSQLESGRIKRKEINLRCSH</sequence>
<comment type="similarity">
    <text evidence="1">Belongs to the prephenate/arogenate dehydrogenase family.</text>
</comment>
<dbReference type="InterPro" id="IPR036291">
    <property type="entry name" value="NAD(P)-bd_dom_sf"/>
</dbReference>
<dbReference type="PANTHER" id="PTHR21363:SF0">
    <property type="entry name" value="PREPHENATE DEHYDROGENASE [NADP(+)]"/>
    <property type="match status" value="1"/>
</dbReference>
<dbReference type="Pfam" id="PF02153">
    <property type="entry name" value="PDH_N"/>
    <property type="match status" value="1"/>
</dbReference>
<dbReference type="OrthoDB" id="9802008at2"/>
<keyword evidence="2" id="KW-0560">Oxidoreductase</keyword>
<dbReference type="GO" id="GO:0070403">
    <property type="term" value="F:NAD+ binding"/>
    <property type="evidence" value="ECO:0007669"/>
    <property type="project" value="InterPro"/>
</dbReference>
<dbReference type="AlphaFoldDB" id="A0A267MLT5"/>
<evidence type="ECO:0000256" key="1">
    <source>
        <dbReference type="ARBA" id="ARBA00007964"/>
    </source>
</evidence>
<dbReference type="Gene3D" id="1.10.3660.10">
    <property type="entry name" value="6-phosphogluconate dehydrogenase C-terminal like domain"/>
    <property type="match status" value="1"/>
</dbReference>
<evidence type="ECO:0000256" key="2">
    <source>
        <dbReference type="ARBA" id="ARBA00023002"/>
    </source>
</evidence>
<dbReference type="Pfam" id="PF20463">
    <property type="entry name" value="PDH_C"/>
    <property type="match status" value="1"/>
</dbReference>
<dbReference type="FunFam" id="3.40.50.720:FF:000208">
    <property type="entry name" value="Prephenate dehydrogenase"/>
    <property type="match status" value="1"/>
</dbReference>
<evidence type="ECO:0000313" key="6">
    <source>
        <dbReference type="EMBL" id="PAB59835.1"/>
    </source>
</evidence>
<name>A0A267MLT5_9FIRM</name>
<dbReference type="InterPro" id="IPR008927">
    <property type="entry name" value="6-PGluconate_DH-like_C_sf"/>
</dbReference>
<evidence type="ECO:0000259" key="5">
    <source>
        <dbReference type="PROSITE" id="PS51176"/>
    </source>
</evidence>
<evidence type="ECO:0000256" key="3">
    <source>
        <dbReference type="ARBA" id="ARBA00029440"/>
    </source>
</evidence>
<dbReference type="Proteomes" id="UP000216024">
    <property type="component" value="Unassembled WGS sequence"/>
</dbReference>
<keyword evidence="7" id="KW-1185">Reference proteome</keyword>
<dbReference type="EMBL" id="NIBG01000005">
    <property type="protein sequence ID" value="PAB59835.1"/>
    <property type="molecule type" value="Genomic_DNA"/>
</dbReference>
<dbReference type="SUPFAM" id="SSF51735">
    <property type="entry name" value="NAD(P)-binding Rossmann-fold domains"/>
    <property type="match status" value="1"/>
</dbReference>
<dbReference type="Gene3D" id="3.40.50.720">
    <property type="entry name" value="NAD(P)-binding Rossmann-like Domain"/>
    <property type="match status" value="1"/>
</dbReference>
<dbReference type="GO" id="GO:0004665">
    <property type="term" value="F:prephenate dehydrogenase (NADP+) activity"/>
    <property type="evidence" value="ECO:0007669"/>
    <property type="project" value="InterPro"/>
</dbReference>
<feature type="domain" description="Prephenate/arogenate dehydrogenase" evidence="5">
    <location>
        <begin position="20"/>
        <end position="299"/>
    </location>
</feature>
<dbReference type="InterPro" id="IPR046825">
    <property type="entry name" value="PDH_C"/>
</dbReference>
<accession>A0A267MLT5</accession>
<proteinExistence type="inferred from homology"/>
<dbReference type="SUPFAM" id="SSF48179">
    <property type="entry name" value="6-phosphogluconate dehydrogenase C-terminal domain-like"/>
    <property type="match status" value="1"/>
</dbReference>
<dbReference type="GO" id="GO:0008977">
    <property type="term" value="F:prephenate dehydrogenase (NAD+) activity"/>
    <property type="evidence" value="ECO:0007669"/>
    <property type="project" value="InterPro"/>
</dbReference>
<dbReference type="InterPro" id="IPR046826">
    <property type="entry name" value="PDH_N"/>
</dbReference>